<sequence>MGDMTLHFPLFFCLFIFLLSIQSVIPVTPETPVKRTLHFLANEGFAPVTPTSYNTHRTLPPLIEKPLPFAIYTNNVHDHYAQLRNLPQSINSYLPPPTPTAPANLYFPPPIIAPTSNALDDEEYYHHEGRLLKQYLVREDIFDYPAPEDTNPLRANPLTQLPQVRYANQIPYLVSNNLIVDHPFKPAQLHKNHGPIALGSGSLGYIQLANGVFFLGSGSLGYISQKQYYDSLASTRTKPFQVPGPLTFGHNDR</sequence>
<evidence type="ECO:0000313" key="1">
    <source>
        <dbReference type="EnsemblMetazoa" id="PPAI008006-PA"/>
    </source>
</evidence>
<dbReference type="VEuPathDB" id="VectorBase:PPAI008006"/>
<dbReference type="EMBL" id="AJVK01006146">
    <property type="status" value="NOT_ANNOTATED_CDS"/>
    <property type="molecule type" value="Genomic_DNA"/>
</dbReference>
<dbReference type="VEuPathDB" id="VectorBase:PPAPM1_010087"/>
<keyword evidence="2" id="KW-1185">Reference proteome</keyword>
<name>A0A1B0DIM1_PHLPP</name>
<organism evidence="1 2">
    <name type="scientific">Phlebotomus papatasi</name>
    <name type="common">Sandfly</name>
    <dbReference type="NCBI Taxonomy" id="29031"/>
    <lineage>
        <taxon>Eukaryota</taxon>
        <taxon>Metazoa</taxon>
        <taxon>Ecdysozoa</taxon>
        <taxon>Arthropoda</taxon>
        <taxon>Hexapoda</taxon>
        <taxon>Insecta</taxon>
        <taxon>Pterygota</taxon>
        <taxon>Neoptera</taxon>
        <taxon>Endopterygota</taxon>
        <taxon>Diptera</taxon>
        <taxon>Nematocera</taxon>
        <taxon>Psychodoidea</taxon>
        <taxon>Psychodidae</taxon>
        <taxon>Phlebotomus</taxon>
        <taxon>Phlebotomus</taxon>
    </lineage>
</organism>
<reference evidence="1" key="1">
    <citation type="submission" date="2022-08" db="UniProtKB">
        <authorList>
            <consortium name="EnsemblMetazoa"/>
        </authorList>
    </citation>
    <scope>IDENTIFICATION</scope>
    <source>
        <strain evidence="1">Israel</strain>
    </source>
</reference>
<dbReference type="EnsemblMetazoa" id="PPAI008006-RA">
    <property type="protein sequence ID" value="PPAI008006-PA"/>
    <property type="gene ID" value="PPAI008006"/>
</dbReference>
<evidence type="ECO:0000313" key="2">
    <source>
        <dbReference type="Proteomes" id="UP000092462"/>
    </source>
</evidence>
<dbReference type="Proteomes" id="UP000092462">
    <property type="component" value="Unassembled WGS sequence"/>
</dbReference>
<proteinExistence type="predicted"/>
<protein>
    <submittedName>
        <fullName evidence="1">Uncharacterized protein</fullName>
    </submittedName>
</protein>
<accession>A0A1B0DIM1</accession>
<dbReference type="AlphaFoldDB" id="A0A1B0DIM1"/>